<reference evidence="1" key="1">
    <citation type="submission" date="2021-08" db="EMBL/GenBank/DDBJ databases">
        <authorList>
            <person name="Stevens D.C."/>
        </authorList>
    </citation>
    <scope>NUCLEOTIDE SEQUENCE</scope>
    <source>
        <strain evidence="1">DSM 53165</strain>
    </source>
</reference>
<protein>
    <submittedName>
        <fullName evidence="1">DUF4269 domain-containing protein</fullName>
    </submittedName>
</protein>
<evidence type="ECO:0000313" key="2">
    <source>
        <dbReference type="Proteomes" id="UP001139031"/>
    </source>
</evidence>
<dbReference type="EMBL" id="JAIRAU010000016">
    <property type="protein sequence ID" value="MBZ5710493.1"/>
    <property type="molecule type" value="Genomic_DNA"/>
</dbReference>
<dbReference type="Pfam" id="PF14091">
    <property type="entry name" value="DUF4269"/>
    <property type="match status" value="1"/>
</dbReference>
<dbReference type="InterPro" id="IPR025365">
    <property type="entry name" value="DUF4269"/>
</dbReference>
<dbReference type="RefSeq" id="WP_224192261.1">
    <property type="nucleotide sequence ID" value="NZ_JAIRAU010000016.1"/>
</dbReference>
<accession>A0ABS7TQJ2</accession>
<keyword evidence="2" id="KW-1185">Reference proteome</keyword>
<sequence length="187" mass="20243">MRAWTDLGPLRRGDPRQRRAAIVLEELAIFERLAAFHPALAGTLPLPIHTEASDLDVLCEVHDRDAFVRACGAYAARPGFVVQHVAVRGVASTVVNFRAGEFAVELFGQPQPVAAQHGWRHLQVEARVLALAGAPAIAAITQYKREGLKTEPAFARWLGLPGDDPYLAVLALADASDDELRALLARG</sequence>
<comment type="caution">
    <text evidence="1">The sequence shown here is derived from an EMBL/GenBank/DDBJ whole genome shotgun (WGS) entry which is preliminary data.</text>
</comment>
<name>A0ABS7TQJ2_9BACT</name>
<proteinExistence type="predicted"/>
<dbReference type="Proteomes" id="UP001139031">
    <property type="component" value="Unassembled WGS sequence"/>
</dbReference>
<evidence type="ECO:0000313" key="1">
    <source>
        <dbReference type="EMBL" id="MBZ5710493.1"/>
    </source>
</evidence>
<gene>
    <name evidence="1" type="ORF">K7C98_14635</name>
</gene>
<organism evidence="1 2">
    <name type="scientific">Nannocystis pusilla</name>
    <dbReference type="NCBI Taxonomy" id="889268"/>
    <lineage>
        <taxon>Bacteria</taxon>
        <taxon>Pseudomonadati</taxon>
        <taxon>Myxococcota</taxon>
        <taxon>Polyangia</taxon>
        <taxon>Nannocystales</taxon>
        <taxon>Nannocystaceae</taxon>
        <taxon>Nannocystis</taxon>
    </lineage>
</organism>